<evidence type="ECO:0000313" key="9">
    <source>
        <dbReference type="EMBL" id="SFR82364.1"/>
    </source>
</evidence>
<feature type="transmembrane region" description="Helical" evidence="7">
    <location>
        <begin position="21"/>
        <end position="45"/>
    </location>
</feature>
<protein>
    <submittedName>
        <fullName evidence="9">Castor and Pollux, part of voltage-gated ion channel</fullName>
    </submittedName>
</protein>
<evidence type="ECO:0000256" key="7">
    <source>
        <dbReference type="SAM" id="Phobius"/>
    </source>
</evidence>
<evidence type="ECO:0000256" key="1">
    <source>
        <dbReference type="ARBA" id="ARBA00004127"/>
    </source>
</evidence>
<sequence>MLPFRIVDRVKFLVERQLVKGAGFQLLVVAAFIAIISIIGGILVVPLEGEFDHLGTAIWWAFLRLTDPGYLGDDVGAWRRFVSTLLTISGYVVFMGTLVAILTRWLIARMNELERGLTPVTLKNHIVVLGWTSQTLPMLSELLGSTGRMRRFLEKHDTSRLNLVVLAEEASAQQVHELRSEPGIGSRARQVILRSGLPIQPDALHRVACLDAAAVIVPSAVHEAGSLVTSDMETVKALLSIAGQARHYRSSLPFVVAELQDIRKLPVIERAYPGDIEVVAGDATISRLMAQNILHPGLSEVYNELLAGEGDNEIYVRSGDSVAGLSLGDLASQRPSAIVLGVLKPAVNGWAVHLAAPSDTLIEARDRVVMIARDYTATEADAKRAPLPLIVRGEVSSRPPEITAAAHRVLVLGWNRRVPSLIAELASYRGCRFEVRVVSVIPTAEREHSIAQYVGPEMPLPCHHLETDFMVEEELRRIQPADYDSIILLSSDRLASGEEADARAMVGYLQLEDLLSEGQRRPQVMMELSDPDNRQLLYGHRSEMMISSMILSHVLAQVALRRELRVVLDELFTVGGAEILFRDPADYPLPASADFQLLEKTLAAEGEIALGVRRAVADERGHHLQLNPPRDEYLELEAGDRLVVMTVVTADALQSR</sequence>
<dbReference type="InterPro" id="IPR010420">
    <property type="entry name" value="CASTOR/POLLUX/SYM8_dom"/>
</dbReference>
<organism evidence="9 10">
    <name type="scientific">Marinobacter daqiaonensis</name>
    <dbReference type="NCBI Taxonomy" id="650891"/>
    <lineage>
        <taxon>Bacteria</taxon>
        <taxon>Pseudomonadati</taxon>
        <taxon>Pseudomonadota</taxon>
        <taxon>Gammaproteobacteria</taxon>
        <taxon>Pseudomonadales</taxon>
        <taxon>Marinobacteraceae</taxon>
        <taxon>Marinobacter</taxon>
    </lineage>
</organism>
<keyword evidence="4 7" id="KW-1133">Transmembrane helix</keyword>
<evidence type="ECO:0000259" key="8">
    <source>
        <dbReference type="Pfam" id="PF06241"/>
    </source>
</evidence>
<evidence type="ECO:0000256" key="5">
    <source>
        <dbReference type="ARBA" id="ARBA00023065"/>
    </source>
</evidence>
<gene>
    <name evidence="9" type="ORF">SAMN05216203_3291</name>
</gene>
<proteinExistence type="predicted"/>
<dbReference type="RefSeq" id="WP_092015689.1">
    <property type="nucleotide sequence ID" value="NZ_FOYW01000003.1"/>
</dbReference>
<dbReference type="Proteomes" id="UP000198644">
    <property type="component" value="Unassembled WGS sequence"/>
</dbReference>
<dbReference type="GO" id="GO:0012505">
    <property type="term" value="C:endomembrane system"/>
    <property type="evidence" value="ECO:0007669"/>
    <property type="project" value="UniProtKB-SubCell"/>
</dbReference>
<dbReference type="Gene3D" id="3.40.50.720">
    <property type="entry name" value="NAD(P)-binding Rossmann-like Domain"/>
    <property type="match status" value="2"/>
</dbReference>
<dbReference type="PANTHER" id="PTHR31563">
    <property type="entry name" value="ION CHANNEL POLLUX-RELATED"/>
    <property type="match status" value="1"/>
</dbReference>
<dbReference type="InterPro" id="IPR044849">
    <property type="entry name" value="CASTOR/POLLUX/SYM8-like"/>
</dbReference>
<dbReference type="Pfam" id="PF06241">
    <property type="entry name" value="Castor_Poll_mid"/>
    <property type="match status" value="1"/>
</dbReference>
<name>A0A1I6JTQ6_9GAMM</name>
<evidence type="ECO:0000256" key="2">
    <source>
        <dbReference type="ARBA" id="ARBA00022448"/>
    </source>
</evidence>
<comment type="subcellular location">
    <subcellularLocation>
        <location evidence="1">Endomembrane system</location>
        <topology evidence="1">Multi-pass membrane protein</topology>
    </subcellularLocation>
</comment>
<dbReference type="GO" id="GO:0006811">
    <property type="term" value="P:monoatomic ion transport"/>
    <property type="evidence" value="ECO:0007669"/>
    <property type="project" value="UniProtKB-KW"/>
</dbReference>
<keyword evidence="5" id="KW-0406">Ion transport</keyword>
<reference evidence="9 10" key="1">
    <citation type="submission" date="2016-10" db="EMBL/GenBank/DDBJ databases">
        <authorList>
            <person name="de Groot N.N."/>
        </authorList>
    </citation>
    <scope>NUCLEOTIDE SEQUENCE [LARGE SCALE GENOMIC DNA]</scope>
    <source>
        <strain evidence="9 10">CGMCC 1.9167</strain>
    </source>
</reference>
<evidence type="ECO:0000256" key="6">
    <source>
        <dbReference type="ARBA" id="ARBA00023136"/>
    </source>
</evidence>
<evidence type="ECO:0000256" key="4">
    <source>
        <dbReference type="ARBA" id="ARBA00022989"/>
    </source>
</evidence>
<feature type="domain" description="CASTOR/POLLUX/SYM8 ion channel conserved" evidence="8">
    <location>
        <begin position="284"/>
        <end position="379"/>
    </location>
</feature>
<keyword evidence="2" id="KW-0813">Transport</keyword>
<keyword evidence="6 7" id="KW-0472">Membrane</keyword>
<evidence type="ECO:0000313" key="10">
    <source>
        <dbReference type="Proteomes" id="UP000198644"/>
    </source>
</evidence>
<dbReference type="OrthoDB" id="305351at2"/>
<feature type="transmembrane region" description="Helical" evidence="7">
    <location>
        <begin position="88"/>
        <end position="107"/>
    </location>
</feature>
<dbReference type="PANTHER" id="PTHR31563:SF10">
    <property type="entry name" value="ION CHANNEL POLLUX-RELATED"/>
    <property type="match status" value="1"/>
</dbReference>
<keyword evidence="3 7" id="KW-0812">Transmembrane</keyword>
<evidence type="ECO:0000256" key="3">
    <source>
        <dbReference type="ARBA" id="ARBA00022692"/>
    </source>
</evidence>
<dbReference type="STRING" id="650891.SAMN05216203_3291"/>
<dbReference type="EMBL" id="FOYW01000003">
    <property type="protein sequence ID" value="SFR82364.1"/>
    <property type="molecule type" value="Genomic_DNA"/>
</dbReference>
<keyword evidence="10" id="KW-1185">Reference proteome</keyword>
<dbReference type="AlphaFoldDB" id="A0A1I6JTQ6"/>
<accession>A0A1I6JTQ6</accession>